<feature type="region of interest" description="Disordered" evidence="1">
    <location>
        <begin position="57"/>
        <end position="98"/>
    </location>
</feature>
<dbReference type="AlphaFoldDB" id="A0ABD0RLT6"/>
<feature type="non-terminal residue" evidence="2">
    <location>
        <position position="1"/>
    </location>
</feature>
<comment type="caution">
    <text evidence="2">The sequence shown here is derived from an EMBL/GenBank/DDBJ whole genome shotgun (WGS) entry which is preliminary data.</text>
</comment>
<proteinExistence type="predicted"/>
<evidence type="ECO:0000313" key="2">
    <source>
        <dbReference type="EMBL" id="KAL0199504.1"/>
    </source>
</evidence>
<protein>
    <recommendedName>
        <fullName evidence="4">C-type lectin domain-containing protein</fullName>
    </recommendedName>
</protein>
<evidence type="ECO:0008006" key="4">
    <source>
        <dbReference type="Google" id="ProtNLM"/>
    </source>
</evidence>
<dbReference type="Gene3D" id="3.10.100.10">
    <property type="entry name" value="Mannose-Binding Protein A, subunit A"/>
    <property type="match status" value="1"/>
</dbReference>
<keyword evidence="3" id="KW-1185">Reference proteome</keyword>
<evidence type="ECO:0000313" key="3">
    <source>
        <dbReference type="Proteomes" id="UP001529510"/>
    </source>
</evidence>
<dbReference type="EMBL" id="JAMKFB020000003">
    <property type="protein sequence ID" value="KAL0199504.1"/>
    <property type="molecule type" value="Genomic_DNA"/>
</dbReference>
<reference evidence="2 3" key="1">
    <citation type="submission" date="2024-05" db="EMBL/GenBank/DDBJ databases">
        <title>Genome sequencing and assembly of Indian major carp, Cirrhinus mrigala (Hamilton, 1822).</title>
        <authorList>
            <person name="Mohindra V."/>
            <person name="Chowdhury L.M."/>
            <person name="Lal K."/>
            <person name="Jena J.K."/>
        </authorList>
    </citation>
    <scope>NUCLEOTIDE SEQUENCE [LARGE SCALE GENOMIC DNA]</scope>
    <source>
        <strain evidence="2">CM1030</strain>
        <tissue evidence="2">Blood</tissue>
    </source>
</reference>
<dbReference type="SUPFAM" id="SSF56436">
    <property type="entry name" value="C-type lectin-like"/>
    <property type="match status" value="1"/>
</dbReference>
<accession>A0ABD0RLT6</accession>
<gene>
    <name evidence="2" type="ORF">M9458_008044</name>
</gene>
<feature type="non-terminal residue" evidence="2">
    <location>
        <position position="98"/>
    </location>
</feature>
<sequence>FVLIKQNLSWSEALTYCRQNHVDLVSVPSPQIEQRASTAAVWMGLHHSCGVNTWSAIRTGPRGTAPDRTTAASRESEPAGSAFLRRSGSTSSAPTLGL</sequence>
<dbReference type="PANTHER" id="PTHR45784:SF3">
    <property type="entry name" value="C-TYPE LECTIN DOMAIN FAMILY 4 MEMBER K-LIKE-RELATED"/>
    <property type="match status" value="1"/>
</dbReference>
<dbReference type="PANTHER" id="PTHR45784">
    <property type="entry name" value="C-TYPE LECTIN DOMAIN FAMILY 20 MEMBER A-RELATED"/>
    <property type="match status" value="1"/>
</dbReference>
<feature type="compositionally biased region" description="Polar residues" evidence="1">
    <location>
        <begin position="87"/>
        <end position="98"/>
    </location>
</feature>
<name>A0ABD0RLT6_CIRMR</name>
<evidence type="ECO:0000256" key="1">
    <source>
        <dbReference type="SAM" id="MobiDB-lite"/>
    </source>
</evidence>
<organism evidence="2 3">
    <name type="scientific">Cirrhinus mrigala</name>
    <name type="common">Mrigala</name>
    <dbReference type="NCBI Taxonomy" id="683832"/>
    <lineage>
        <taxon>Eukaryota</taxon>
        <taxon>Metazoa</taxon>
        <taxon>Chordata</taxon>
        <taxon>Craniata</taxon>
        <taxon>Vertebrata</taxon>
        <taxon>Euteleostomi</taxon>
        <taxon>Actinopterygii</taxon>
        <taxon>Neopterygii</taxon>
        <taxon>Teleostei</taxon>
        <taxon>Ostariophysi</taxon>
        <taxon>Cypriniformes</taxon>
        <taxon>Cyprinidae</taxon>
        <taxon>Labeoninae</taxon>
        <taxon>Labeonini</taxon>
        <taxon>Cirrhinus</taxon>
    </lineage>
</organism>
<dbReference type="InterPro" id="IPR016187">
    <property type="entry name" value="CTDL_fold"/>
</dbReference>
<dbReference type="Proteomes" id="UP001529510">
    <property type="component" value="Unassembled WGS sequence"/>
</dbReference>
<dbReference type="InterPro" id="IPR016186">
    <property type="entry name" value="C-type_lectin-like/link_sf"/>
</dbReference>